<dbReference type="PRINTS" id="PR01415">
    <property type="entry name" value="ANKYRIN"/>
</dbReference>
<dbReference type="EMBL" id="PQXL01000340">
    <property type="protein sequence ID" value="THV47033.1"/>
    <property type="molecule type" value="Genomic_DNA"/>
</dbReference>
<dbReference type="OrthoDB" id="194358at2759"/>
<feature type="repeat" description="ANK" evidence="3">
    <location>
        <begin position="633"/>
        <end position="665"/>
    </location>
</feature>
<feature type="repeat" description="ANK" evidence="3">
    <location>
        <begin position="568"/>
        <end position="600"/>
    </location>
</feature>
<feature type="repeat" description="ANK" evidence="3">
    <location>
        <begin position="699"/>
        <end position="724"/>
    </location>
</feature>
<dbReference type="SMART" id="SM00248">
    <property type="entry name" value="ANK"/>
    <property type="match status" value="16"/>
</dbReference>
<dbReference type="PANTHER" id="PTHR24173">
    <property type="entry name" value="ANKYRIN REPEAT CONTAINING"/>
    <property type="match status" value="1"/>
</dbReference>
<dbReference type="AlphaFoldDB" id="A0A4S8QPL6"/>
<dbReference type="InterPro" id="IPR010730">
    <property type="entry name" value="HET"/>
</dbReference>
<feature type="repeat" description="ANK" evidence="3">
    <location>
        <begin position="535"/>
        <end position="567"/>
    </location>
</feature>
<evidence type="ECO:0000256" key="1">
    <source>
        <dbReference type="ARBA" id="ARBA00022737"/>
    </source>
</evidence>
<feature type="repeat" description="ANK" evidence="3">
    <location>
        <begin position="666"/>
        <end position="698"/>
    </location>
</feature>
<feature type="repeat" description="ANK" evidence="3">
    <location>
        <begin position="881"/>
        <end position="921"/>
    </location>
</feature>
<dbReference type="PROSITE" id="PS50297">
    <property type="entry name" value="ANK_REP_REGION"/>
    <property type="match status" value="12"/>
</dbReference>
<proteinExistence type="predicted"/>
<dbReference type="Pfam" id="PF06985">
    <property type="entry name" value="HET"/>
    <property type="match status" value="1"/>
</dbReference>
<gene>
    <name evidence="5" type="ORF">BGAL_0340g00030</name>
</gene>
<dbReference type="InterPro" id="IPR036770">
    <property type="entry name" value="Ankyrin_rpt-contain_sf"/>
</dbReference>
<feature type="domain" description="Heterokaryon incompatibility" evidence="4">
    <location>
        <begin position="48"/>
        <end position="197"/>
    </location>
</feature>
<evidence type="ECO:0000313" key="5">
    <source>
        <dbReference type="EMBL" id="THV47033.1"/>
    </source>
</evidence>
<feature type="repeat" description="ANK" evidence="3">
    <location>
        <begin position="444"/>
        <end position="476"/>
    </location>
</feature>
<keyword evidence="1" id="KW-0677">Repeat</keyword>
<feature type="repeat" description="ANK" evidence="3">
    <location>
        <begin position="749"/>
        <end position="781"/>
    </location>
</feature>
<dbReference type="Pfam" id="PF12796">
    <property type="entry name" value="Ank_2"/>
    <property type="match status" value="6"/>
</dbReference>
<dbReference type="Proteomes" id="UP000308671">
    <property type="component" value="Unassembled WGS sequence"/>
</dbReference>
<sequence>MDSYQYQPINLGRPSIRLLQLYKGDWSDIIEGHFISAWFDDPDSFMPYSALSYTWGHIDKVEEVIIDSARIKVTSNLHMALQHLRSGEEDQIFWIDALCINQENVHEKIHQIRQMGDIYKKAEKVVVWLGRGTEETDLVMDSMKRLRKASLGWNSAEWEYKANGWVDENYEHLKNSREQMRLILERPWFRRIWILQEVANARRATTVHCGNRSITATIFSQFPALIALTPAVHCQSVLDIMPGISRKESWWAQGQKLHTLLVKFRESEATDDRDKIYALLSISSDAHRSKILDPKCDKSLKQVIREAVSFILSEKYPQLVDDASLYRFLNWKLTKFLDNLEDLEGAILMDAFKGAEERLLKLMIETDVYQISSRSFYDRTPVHCAARRKQPAFLKMLLDVYLCSFEIENSDSQTPLSLAIQTGNTRIVDLVLRAGAEINEECLNGRTPLLVAIERNKINIVDLLLDRGAALKDEDLSSVIERGNDKMVEFLIGHSISVDTSKRGMCLQSAAKLGNVKVTGEFIKRGFALENKDGMGQTPLMLAVIYGHYETIKLLLESGAEIHSRNLLDQTPLMIAIENGNQEIVKLLLARGAGIPSENSFATSLMIATKNGNKEVVELLLQNGVDFERKIKYNQDLLLIAIENGNEQITELLFQSGIDLERKNNYGQTPLTAVTKKEIKEVVELLLQNGVDFERKNSYGQTPLITAIKNGNREVVELLLQNAAIKYGNREVAELLLQKGSDIEVKDKYGQTPLIAAIKYGKKEVEELLLQRGADIEVKDDIGRTAISLAASYKILKVVRLLLEKGPDIEVKDKYSQTPLMAAIRNGNKEVVELLLQRGADIEVKDHIGRTALSLAASYKILKVVRLLLENGAELETIDHTGRTPLHNAIIPDYFVKTNTDQKGVVELLLEHGAELEPRDSEGKTPLQNAVIWDWSATGNWLQHRIVTRLLKNGAGLETRDREGKTPLQNLKASNWGNKTSRRKLMALLLQRGAIDMDEK</sequence>
<protein>
    <recommendedName>
        <fullName evidence="4">Heterokaryon incompatibility domain-containing protein</fullName>
    </recommendedName>
</protein>
<evidence type="ECO:0000256" key="3">
    <source>
        <dbReference type="PROSITE-ProRule" id="PRU00023"/>
    </source>
</evidence>
<feature type="repeat" description="ANK" evidence="3">
    <location>
        <begin position="411"/>
        <end position="439"/>
    </location>
</feature>
<feature type="repeat" description="ANK" evidence="3">
    <location>
        <begin position="848"/>
        <end position="880"/>
    </location>
</feature>
<evidence type="ECO:0000256" key="2">
    <source>
        <dbReference type="ARBA" id="ARBA00023043"/>
    </source>
</evidence>
<dbReference type="Gene3D" id="1.25.40.20">
    <property type="entry name" value="Ankyrin repeat-containing domain"/>
    <property type="match status" value="3"/>
</dbReference>
<feature type="repeat" description="ANK" evidence="3">
    <location>
        <begin position="782"/>
        <end position="814"/>
    </location>
</feature>
<evidence type="ECO:0000313" key="6">
    <source>
        <dbReference type="Proteomes" id="UP000308671"/>
    </source>
</evidence>
<keyword evidence="2 3" id="KW-0040">ANK repeat</keyword>
<evidence type="ECO:0000259" key="4">
    <source>
        <dbReference type="Pfam" id="PF06985"/>
    </source>
</evidence>
<comment type="caution">
    <text evidence="5">The sequence shown here is derived from an EMBL/GenBank/DDBJ whole genome shotgun (WGS) entry which is preliminary data.</text>
</comment>
<dbReference type="InterPro" id="IPR002110">
    <property type="entry name" value="Ankyrin_rpt"/>
</dbReference>
<dbReference type="SUPFAM" id="SSF48403">
    <property type="entry name" value="Ankyrin repeat"/>
    <property type="match status" value="2"/>
</dbReference>
<accession>A0A4S8QPL6</accession>
<keyword evidence="6" id="KW-1185">Reference proteome</keyword>
<feature type="repeat" description="ANK" evidence="3">
    <location>
        <begin position="815"/>
        <end position="847"/>
    </location>
</feature>
<dbReference type="PANTHER" id="PTHR24173:SF74">
    <property type="entry name" value="ANKYRIN REPEAT DOMAIN-CONTAINING PROTEIN 16"/>
    <property type="match status" value="1"/>
</dbReference>
<feature type="repeat" description="ANK" evidence="3">
    <location>
        <begin position="600"/>
        <end position="632"/>
    </location>
</feature>
<dbReference type="PROSITE" id="PS50088">
    <property type="entry name" value="ANK_REPEAT"/>
    <property type="match status" value="13"/>
</dbReference>
<name>A0A4S8QPL6_9HELO</name>
<reference evidence="5 6" key="1">
    <citation type="submission" date="2017-12" db="EMBL/GenBank/DDBJ databases">
        <title>Comparative genomics of Botrytis spp.</title>
        <authorList>
            <person name="Valero-Jimenez C.A."/>
            <person name="Tapia P."/>
            <person name="Veloso J."/>
            <person name="Silva-Moreno E."/>
            <person name="Staats M."/>
            <person name="Valdes J.H."/>
            <person name="Van Kan J.A.L."/>
        </authorList>
    </citation>
    <scope>NUCLEOTIDE SEQUENCE [LARGE SCALE GENOMIC DNA]</scope>
    <source>
        <strain evidence="5 6">MUCL435</strain>
    </source>
</reference>
<organism evidence="5 6">
    <name type="scientific">Botrytis galanthina</name>
    <dbReference type="NCBI Taxonomy" id="278940"/>
    <lineage>
        <taxon>Eukaryota</taxon>
        <taxon>Fungi</taxon>
        <taxon>Dikarya</taxon>
        <taxon>Ascomycota</taxon>
        <taxon>Pezizomycotina</taxon>
        <taxon>Leotiomycetes</taxon>
        <taxon>Helotiales</taxon>
        <taxon>Sclerotiniaceae</taxon>
        <taxon>Botrytis</taxon>
    </lineage>
</organism>